<feature type="transmembrane region" description="Helical" evidence="7">
    <location>
        <begin position="613"/>
        <end position="634"/>
    </location>
</feature>
<feature type="transmembrane region" description="Helical" evidence="7">
    <location>
        <begin position="994"/>
        <end position="1018"/>
    </location>
</feature>
<feature type="coiled-coil region" evidence="6">
    <location>
        <begin position="319"/>
        <end position="415"/>
    </location>
</feature>
<keyword evidence="4 7" id="KW-1133">Transmembrane helix</keyword>
<feature type="transmembrane region" description="Helical" evidence="7">
    <location>
        <begin position="927"/>
        <end position="946"/>
    </location>
</feature>
<dbReference type="InterPro" id="IPR050545">
    <property type="entry name" value="Mycobact_MmpL"/>
</dbReference>
<feature type="coiled-coil region" evidence="6">
    <location>
        <begin position="138"/>
        <end position="249"/>
    </location>
</feature>
<dbReference type="PANTHER" id="PTHR33406:SF13">
    <property type="entry name" value="MEMBRANE PROTEIN YDFJ"/>
    <property type="match status" value="1"/>
</dbReference>
<evidence type="ECO:0000256" key="4">
    <source>
        <dbReference type="ARBA" id="ARBA00022989"/>
    </source>
</evidence>
<keyword evidence="3 7" id="KW-0812">Transmembrane</keyword>
<dbReference type="GO" id="GO:0005886">
    <property type="term" value="C:plasma membrane"/>
    <property type="evidence" value="ECO:0007669"/>
    <property type="project" value="UniProtKB-SubCell"/>
</dbReference>
<keyword evidence="2" id="KW-1003">Cell membrane</keyword>
<gene>
    <name evidence="9" type="ORF">V5R04_12565</name>
</gene>
<feature type="transmembrane region" description="Helical" evidence="7">
    <location>
        <begin position="1068"/>
        <end position="1095"/>
    </location>
</feature>
<dbReference type="Gene3D" id="1.10.287.1490">
    <property type="match status" value="1"/>
</dbReference>
<feature type="transmembrane region" description="Helical" evidence="7">
    <location>
        <begin position="1039"/>
        <end position="1062"/>
    </location>
</feature>
<evidence type="ECO:0000256" key="5">
    <source>
        <dbReference type="ARBA" id="ARBA00023136"/>
    </source>
</evidence>
<feature type="transmembrane region" description="Helical" evidence="7">
    <location>
        <begin position="20"/>
        <end position="38"/>
    </location>
</feature>
<evidence type="ECO:0000256" key="3">
    <source>
        <dbReference type="ARBA" id="ARBA00022692"/>
    </source>
</evidence>
<feature type="transmembrane region" description="Helical" evidence="7">
    <location>
        <begin position="587"/>
        <end position="607"/>
    </location>
</feature>
<reference evidence="9" key="1">
    <citation type="submission" date="2024-02" db="EMBL/GenBank/DDBJ databases">
        <title>Tomenella chthoni gen. nov. sp. nov., a member of the family Jonesiaceae isolated from bat guano.</title>
        <authorList>
            <person name="Miller S.L."/>
            <person name="King J."/>
            <person name="Sankaranarayanan K."/>
            <person name="Lawson P.A."/>
        </authorList>
    </citation>
    <scope>NUCLEOTIDE SEQUENCE</scope>
    <source>
        <strain evidence="9">BS-20</strain>
    </source>
</reference>
<evidence type="ECO:0000256" key="7">
    <source>
        <dbReference type="SAM" id="Phobius"/>
    </source>
</evidence>
<feature type="transmembrane region" description="Helical" evidence="7">
    <location>
        <begin position="683"/>
        <end position="713"/>
    </location>
</feature>
<protein>
    <submittedName>
        <fullName evidence="9">MMPL family transporter</fullName>
    </submittedName>
</protein>
<evidence type="ECO:0000256" key="6">
    <source>
        <dbReference type="SAM" id="Coils"/>
    </source>
</evidence>
<sequence>MAQFLYRIGRSAYDHRKAFVAAWLAVLIAIGALAGLFMGQLSNTFTLPGTETERVLNLMKQEMPELSGGAGSIVFTTKEGQPFTPEQEQAIAQALNKLGKQDPVSGITNPFETQATLDDAQAQVRGGKTEISDNALKLDEARQEIKDGQVQLDQAEQDLADGRATLDENAEKLREGQELLAAGQTELDGARSELDGARVQLDQGQRELTQGRTDLLVGQEQYEAGQQEITSAQKQLAAGNEELAKQRSQLETGINQFLTGVGATSLDQAPAAISAAKDQVNSGIKQANEGLNQAKQAVTDLGALRIALEGAGETDTDEYLQVVADLDRAKAAVAELEQTVSGLQTKLKDLETALATHGQLVKGQQLLVAGEQELAQHERDLKTGQQELQAAAKQLADAKAKIATGEAELAAGQRQYEAGLAQYEAGRAEIAANEKTLAEGEQGLAEGRQQLVDGEKEIADNRKKLEDGLAEIATGQEQLDDAKKQLEQGERMSTLAAPIRFVSENGATAIAQVQFYGQPESLTTAERDAITSIADGPEAAGVQTLFSKEIMADLSSIFGVSEVVGFVFAGVVLMVMLGTVIAAGLPLLMALLGVAIGVGGTLALSSLIEMQSITPALALMLGLAVGIDYSLFIVHRHRTQMLAGMDVRESVARSIGTSGNAVVFAGLTVIIALAALIVPGIPFMAVLGVSAAFTVLVAVLISITLTPALLGFMGEKLLTKKSRAKRESAIASAASEGSENAAGIPAAHGTKRSASRWWAEQLTKRPWTYAIASLVALLVIAIPAMSMQTALPDGGSEPHGSDAQRAYEITSEHFGQGFNGPLIVLAQLPDGTSDQVTADNALLDVAETLTGADGVYAALPVGTNDGLTYGAIQVLAKTGPASPETEAVVHTLRDMQGEILADTGVTTSVTGQVAAQVDVSEQITAALVPYLAIVVGLSLVLLLLVFRSIVVPLLATAGFLLSLAASFGATVAIYQWGWLGPMFGVYNPAPIMSFLPILLTGILFGLAMDYQVFLVTAIREAYAHGTEAVEAIRKGFDHTAPVVVAAALIMISVFSGFVFGHLAMIRPIGFALAIGVLFDAFVVRMTLTPAVMGLLGDKAWYLPKWLDKILPNVDVEGAGLQEALEDAEPRQEVLV</sequence>
<dbReference type="Gene3D" id="1.20.1640.10">
    <property type="entry name" value="Multidrug efflux transporter AcrB transmembrane domain"/>
    <property type="match status" value="2"/>
</dbReference>
<feature type="transmembrane region" description="Helical" evidence="7">
    <location>
        <begin position="557"/>
        <end position="580"/>
    </location>
</feature>
<comment type="subcellular location">
    <subcellularLocation>
        <location evidence="1">Cell membrane</location>
        <topology evidence="1">Multi-pass membrane protein</topology>
    </subcellularLocation>
</comment>
<dbReference type="InterPro" id="IPR004869">
    <property type="entry name" value="MMPL_dom"/>
</dbReference>
<accession>A0AAU7DUM8</accession>
<evidence type="ECO:0000259" key="8">
    <source>
        <dbReference type="PROSITE" id="PS50156"/>
    </source>
</evidence>
<proteinExistence type="predicted"/>
<keyword evidence="6" id="KW-0175">Coiled coil</keyword>
<keyword evidence="5 7" id="KW-0472">Membrane</keyword>
<feature type="coiled-coil region" evidence="6">
    <location>
        <begin position="465"/>
        <end position="492"/>
    </location>
</feature>
<dbReference type="Pfam" id="PF03176">
    <property type="entry name" value="MMPL"/>
    <property type="match status" value="2"/>
</dbReference>
<organism evidence="9">
    <name type="scientific">Jonesiaceae bacterium BS-20</name>
    <dbReference type="NCBI Taxonomy" id="3120821"/>
    <lineage>
        <taxon>Bacteria</taxon>
        <taxon>Bacillati</taxon>
        <taxon>Actinomycetota</taxon>
        <taxon>Actinomycetes</taxon>
        <taxon>Micrococcales</taxon>
        <taxon>Jonesiaceae</taxon>
    </lineage>
</organism>
<evidence type="ECO:0000256" key="1">
    <source>
        <dbReference type="ARBA" id="ARBA00004651"/>
    </source>
</evidence>
<dbReference type="SUPFAM" id="SSF82866">
    <property type="entry name" value="Multidrug efflux transporter AcrB transmembrane domain"/>
    <property type="match status" value="2"/>
</dbReference>
<dbReference type="PANTHER" id="PTHR33406">
    <property type="entry name" value="MEMBRANE PROTEIN MJ1562-RELATED"/>
    <property type="match status" value="1"/>
</dbReference>
<feature type="domain" description="SSD" evidence="8">
    <location>
        <begin position="572"/>
        <end position="712"/>
    </location>
</feature>
<dbReference type="InterPro" id="IPR000731">
    <property type="entry name" value="SSD"/>
</dbReference>
<dbReference type="AlphaFoldDB" id="A0AAU7DUM8"/>
<feature type="transmembrane region" description="Helical" evidence="7">
    <location>
        <begin position="655"/>
        <end position="677"/>
    </location>
</feature>
<feature type="transmembrane region" description="Helical" evidence="7">
    <location>
        <begin position="766"/>
        <end position="785"/>
    </location>
</feature>
<evidence type="ECO:0000313" key="9">
    <source>
        <dbReference type="EMBL" id="XBH21039.1"/>
    </source>
</evidence>
<evidence type="ECO:0000256" key="2">
    <source>
        <dbReference type="ARBA" id="ARBA00022475"/>
    </source>
</evidence>
<feature type="transmembrane region" description="Helical" evidence="7">
    <location>
        <begin position="953"/>
        <end position="974"/>
    </location>
</feature>
<name>A0AAU7DUM8_9MICO</name>
<dbReference type="EMBL" id="CP146203">
    <property type="protein sequence ID" value="XBH21039.1"/>
    <property type="molecule type" value="Genomic_DNA"/>
</dbReference>
<dbReference type="PROSITE" id="PS50156">
    <property type="entry name" value="SSD"/>
    <property type="match status" value="1"/>
</dbReference>